<reference evidence="3" key="2">
    <citation type="submission" date="2023-07" db="EMBL/GenBank/DDBJ databases">
        <title>Identification and characterization of horizontal gene transfer across gut microbiota members of farm animals based on homology search.</title>
        <authorList>
            <person name="Schwarzerova J."/>
            <person name="Nykrynova M."/>
            <person name="Jureckova K."/>
            <person name="Cejkova D."/>
            <person name="Rychlik I."/>
        </authorList>
    </citation>
    <scope>NUCLEOTIDE SEQUENCE [LARGE SCALE GENOMIC DNA]</scope>
    <source>
        <strain evidence="3">ET4</strain>
    </source>
</reference>
<feature type="transmembrane region" description="Helical" evidence="1">
    <location>
        <begin position="198"/>
        <end position="216"/>
    </location>
</feature>
<gene>
    <name evidence="2" type="ORF">QUW02_06850</name>
</gene>
<dbReference type="HAMAP" id="MF_02088">
    <property type="entry name" value="Q_prec_transport"/>
    <property type="match status" value="1"/>
</dbReference>
<protein>
    <recommendedName>
        <fullName evidence="1">Probable queuosine precursor transporter</fullName>
        <shortName evidence="1">Q precursor transporter</shortName>
    </recommendedName>
</protein>
<keyword evidence="3" id="KW-1185">Reference proteome</keyword>
<keyword evidence="1" id="KW-0812">Transmembrane</keyword>
<dbReference type="Proteomes" id="UP001228403">
    <property type="component" value="Unassembled WGS sequence"/>
</dbReference>
<keyword evidence="1" id="KW-0472">Membrane</keyword>
<feature type="transmembrane region" description="Helical" evidence="1">
    <location>
        <begin position="118"/>
        <end position="141"/>
    </location>
</feature>
<keyword evidence="1" id="KW-1003">Cell membrane</keyword>
<feature type="transmembrane region" description="Helical" evidence="1">
    <location>
        <begin position="20"/>
        <end position="41"/>
    </location>
</feature>
<dbReference type="PANTHER" id="PTHR34300">
    <property type="entry name" value="QUEUOSINE PRECURSOR TRANSPORTER-RELATED"/>
    <property type="match status" value="1"/>
</dbReference>
<evidence type="ECO:0000256" key="1">
    <source>
        <dbReference type="HAMAP-Rule" id="MF_02088"/>
    </source>
</evidence>
<proteinExistence type="inferred from homology"/>
<feature type="transmembrane region" description="Helical" evidence="1">
    <location>
        <begin position="78"/>
        <end position="98"/>
    </location>
</feature>
<dbReference type="Pfam" id="PF02592">
    <property type="entry name" value="Vut_1"/>
    <property type="match status" value="1"/>
</dbReference>
<comment type="similarity">
    <text evidence="1">Belongs to the vitamin uptake transporter (VUT/ECF) (TC 2.A.88) family. Q precursor transporter subfamily.</text>
</comment>
<keyword evidence="1" id="KW-0813">Transport</keyword>
<comment type="caution">
    <text evidence="2">The sequence shown here is derived from an EMBL/GenBank/DDBJ whole genome shotgun (WGS) entry which is preliminary data.</text>
</comment>
<feature type="transmembrane region" description="Helical" evidence="1">
    <location>
        <begin position="47"/>
        <end position="66"/>
    </location>
</feature>
<keyword evidence="1" id="KW-1133">Transmembrane helix</keyword>
<dbReference type="InterPro" id="IPR003744">
    <property type="entry name" value="YhhQ"/>
</dbReference>
<feature type="transmembrane region" description="Helical" evidence="1">
    <location>
        <begin position="153"/>
        <end position="178"/>
    </location>
</feature>
<organism evidence="2 3">
    <name type="scientific">Bacteroides eggerthii</name>
    <dbReference type="NCBI Taxonomy" id="28111"/>
    <lineage>
        <taxon>Bacteria</taxon>
        <taxon>Pseudomonadati</taxon>
        <taxon>Bacteroidota</taxon>
        <taxon>Bacteroidia</taxon>
        <taxon>Bacteroidales</taxon>
        <taxon>Bacteroidaceae</taxon>
        <taxon>Bacteroides</taxon>
    </lineage>
</organism>
<dbReference type="EMBL" id="JAUDCF010000012">
    <property type="protein sequence ID" value="MDM8145644.1"/>
    <property type="molecule type" value="Genomic_DNA"/>
</dbReference>
<evidence type="ECO:0000313" key="2">
    <source>
        <dbReference type="EMBL" id="MDM8145644.1"/>
    </source>
</evidence>
<dbReference type="PANTHER" id="PTHR34300:SF2">
    <property type="entry name" value="QUEUOSINE PRECURSOR TRANSPORTER-RELATED"/>
    <property type="match status" value="1"/>
</dbReference>
<dbReference type="NCBIfam" id="TIGR00697">
    <property type="entry name" value="queuosine precursor transporter"/>
    <property type="match status" value="1"/>
</dbReference>
<evidence type="ECO:0000313" key="3">
    <source>
        <dbReference type="Proteomes" id="UP001228403"/>
    </source>
</evidence>
<sequence length="221" mass="25058">MDKVSENPFKNRERENTSLLVATALFVALYLISNIMAVKVIGLFNLFYFDAGTVTFPFAYMLGDVITELWGFRISKKIIWITFLCNIVLVVCTQIGIWLPSPEHLSATASAYNEVFTYVPRIVIASLVGFLLGELSNAWIMEKIKIRMKGRRMWVRTIGSSAIGYVFDTLPFVLIAFLGTVTTRELLLMMALQYASKLLIESVFGTPMAYATVHLIRKYNR</sequence>
<accession>A0ABT7U546</accession>
<name>A0ABT7U546_9BACE</name>
<comment type="subcellular location">
    <subcellularLocation>
        <location evidence="1">Cell membrane</location>
        <topology evidence="1">Multi-pass membrane protein</topology>
    </subcellularLocation>
</comment>
<comment type="function">
    <text evidence="1">Involved in the import of queuosine (Q) precursors, required for Q precursor salvage.</text>
</comment>
<reference evidence="2 3" key="1">
    <citation type="submission" date="2023-06" db="EMBL/GenBank/DDBJ databases">
        <authorList>
            <person name="Zeman M."/>
            <person name="Kubasova T."/>
            <person name="Jahodarova E."/>
            <person name="Nykrynova M."/>
            <person name="Rychlik I."/>
        </authorList>
    </citation>
    <scope>NUCLEOTIDE SEQUENCE [LARGE SCALE GENOMIC DNA]</scope>
    <source>
        <strain evidence="2 3">ET4</strain>
    </source>
</reference>